<dbReference type="InterPro" id="IPR041500">
    <property type="entry name" value="RecC_C"/>
</dbReference>
<keyword evidence="6 10" id="KW-0269">Exonuclease</keyword>
<evidence type="ECO:0000256" key="10">
    <source>
        <dbReference type="HAMAP-Rule" id="MF_01486"/>
    </source>
</evidence>
<keyword evidence="13" id="KW-1185">Reference proteome</keyword>
<gene>
    <name evidence="10 12" type="primary">recC</name>
    <name evidence="12" type="ORF">GC722_08870</name>
</gene>
<dbReference type="Gene3D" id="3.40.50.10930">
    <property type="match status" value="1"/>
</dbReference>
<dbReference type="InterPro" id="IPR013986">
    <property type="entry name" value="DExx_box_DNA_helicase_dom_sf"/>
</dbReference>
<dbReference type="Pfam" id="PF04257">
    <property type="entry name" value="Exonuc_V_gamma"/>
    <property type="match status" value="1"/>
</dbReference>
<evidence type="ECO:0000259" key="11">
    <source>
        <dbReference type="Pfam" id="PF17946"/>
    </source>
</evidence>
<comment type="caution">
    <text evidence="12">The sequence shown here is derived from an EMBL/GenBank/DDBJ whole genome shotgun (WGS) entry which is preliminary data.</text>
</comment>
<dbReference type="Gene3D" id="3.40.50.300">
    <property type="entry name" value="P-loop containing nucleotide triphosphate hydrolases"/>
    <property type="match status" value="2"/>
</dbReference>
<dbReference type="GO" id="GO:0005524">
    <property type="term" value="F:ATP binding"/>
    <property type="evidence" value="ECO:0007669"/>
    <property type="project" value="UniProtKB-UniRule"/>
</dbReference>
<dbReference type="InterPro" id="IPR011335">
    <property type="entry name" value="Restrct_endonuc-II-like"/>
</dbReference>
<comment type="miscellaneous">
    <text evidence="10">In the RecBCD complex, RecB has a slow 3'-5' helicase, an exonuclease activity and loads RecA onto ssDNA, RecD has a fast 5'-3' helicase activity, while RecC stimulates the ATPase and processivity of the RecB helicase and contributes to recognition of the Chi site.</text>
</comment>
<evidence type="ECO:0000256" key="9">
    <source>
        <dbReference type="ARBA" id="ARBA00023204"/>
    </source>
</evidence>
<dbReference type="Pfam" id="PF17946">
    <property type="entry name" value="RecC_C"/>
    <property type="match status" value="1"/>
</dbReference>
<dbReference type="SUPFAM" id="SSF52980">
    <property type="entry name" value="Restriction endonuclease-like"/>
    <property type="match status" value="1"/>
</dbReference>
<reference evidence="12 13" key="1">
    <citation type="submission" date="2019-12" db="EMBL/GenBank/DDBJ databases">
        <title>Auraticoccus cholistani sp. nov., an actinomycete isolated from soil of Cholistan desert.</title>
        <authorList>
            <person name="Cheema M.T."/>
        </authorList>
    </citation>
    <scope>NUCLEOTIDE SEQUENCE [LARGE SCALE GENOMIC DNA]</scope>
    <source>
        <strain evidence="12 13">F435</strain>
    </source>
</reference>
<accession>A0A6A9UTH8</accession>
<evidence type="ECO:0000256" key="2">
    <source>
        <dbReference type="ARBA" id="ARBA00022741"/>
    </source>
</evidence>
<evidence type="ECO:0000256" key="1">
    <source>
        <dbReference type="ARBA" id="ARBA00022722"/>
    </source>
</evidence>
<keyword evidence="5 10" id="KW-0347">Helicase</keyword>
<sequence>MTQQLQDGLFAVDEAVTATTPCGASPPGGVPGLVVHRAVRGDLLADGLADLLRHPVEGADPFEREVVCVPTPGVERWLAQSLAERLGEAGEGVCAGIEFPTLGRLLDRSVREALQEAAELDAWHPRRLVWALLSAFDEVAGEGWFAPVADHLGTEDDTGARTGRRWATARRLARLFAAYAAERPAMLDSWAAGGDAGSDGSPVETDLAWQPRLWRAVAARVDAPAPPARLEAARAALRDHPERSTLPRRLSVFGPTRIDRRQLLLLEVLALHREVHLWLPHTSPTLWGRVAEQLAGEPMPPAGAVPRGPATGPLSPGGARHRLNQRLGRDQRELQLLLSTLPTRDAGSREPRLPTTLLGRLQADVVADRAPRPPAERPLLAAGDTSVQVHSSHGPDRQVEVLRDVLLALLAEDPTLEPRDIVVMCPDIETFAPLIQASFGLAVDDEEVAAHPGHRLRVRLADRSLRQVNPVLELLVRLLDLARSRAEAADLVDLAVTPAVARRFGFRPDDQPRLAELVEQSGIRWGMDHLHRAQFGMAAFPQNTWAAGLQRMLLGVAMSEDGQPSIGTVLPLDGVDSSEVELVGHLAELVSRVRAAVSSFSRPQTVVEWVQASRAALESVTAVGPDEQWQLTHAFAQLADLAGEDVAEPAPLLSPADFRAMLADELRGRPTRGNFRTGSLTMCTMSPMRSVPHRVVCLLGLDDGVFPRRGAVDGDDVLARAPMVGDRDRLSEDRQLLLDAVMAARETLVVVHSGADPRTNDRRPDAVPLRELLDALDETARTRSGPVSEAVRTRHPLQPFAPANFTVGPGREEPLSFDAVALDGARAAVGPRRPRPRLELAELPAVAPPADVELVELKRFLAHPAQAFLRARFGLAARRDEDERDDEMPISPGPLQRWAVGNRVLAGALQGRSWHRLRQAELLRGEVPPGPLGELLLEDVRQQIDAIVGAAGVRPDELPETVEAHVDLGEQTLTGAVGGVRGETVTSLRFSRLGPRYQLEAWLDLLLLSAAHPGTSWRALAVGKVDRWSQPLRLEPVAPERARQLLRQLLRIHGDALTRPAPLPVATAEAYARARAAGQQDEEALAQRSVESALRRDLEGDEAWATLVGTTLADLTAEPADPAQREAFGVRHRFGALALTVWGPLLEHRGRR</sequence>
<evidence type="ECO:0000256" key="7">
    <source>
        <dbReference type="ARBA" id="ARBA00022840"/>
    </source>
</evidence>
<dbReference type="SUPFAM" id="SSF52540">
    <property type="entry name" value="P-loop containing nucleoside triphosphate hydrolases"/>
    <property type="match status" value="2"/>
</dbReference>
<dbReference type="GO" id="GO:0008854">
    <property type="term" value="F:exodeoxyribonuclease V activity"/>
    <property type="evidence" value="ECO:0007669"/>
    <property type="project" value="InterPro"/>
</dbReference>
<feature type="domain" description="RecC C-terminal" evidence="11">
    <location>
        <begin position="849"/>
        <end position="1075"/>
    </location>
</feature>
<keyword evidence="4 10" id="KW-0378">Hydrolase</keyword>
<dbReference type="NCBIfam" id="TIGR01450">
    <property type="entry name" value="recC"/>
    <property type="match status" value="1"/>
</dbReference>
<proteinExistence type="inferred from homology"/>
<dbReference type="GO" id="GO:0003677">
    <property type="term" value="F:DNA binding"/>
    <property type="evidence" value="ECO:0007669"/>
    <property type="project" value="UniProtKB-UniRule"/>
</dbReference>
<dbReference type="GO" id="GO:0009338">
    <property type="term" value="C:exodeoxyribonuclease V complex"/>
    <property type="evidence" value="ECO:0007669"/>
    <property type="project" value="InterPro"/>
</dbReference>
<evidence type="ECO:0000256" key="4">
    <source>
        <dbReference type="ARBA" id="ARBA00022801"/>
    </source>
</evidence>
<dbReference type="GO" id="GO:0003678">
    <property type="term" value="F:DNA helicase activity"/>
    <property type="evidence" value="ECO:0007669"/>
    <property type="project" value="UniProtKB-UniRule"/>
</dbReference>
<dbReference type="RefSeq" id="WP_156609563.1">
    <property type="nucleotide sequence ID" value="NZ_WPCU01000005.1"/>
</dbReference>
<comment type="function">
    <text evidence="10">A helicase/nuclease that prepares dsDNA breaks (DSB) for recombinational DNA repair. Binds to DSBs and unwinds DNA via a highly rapid and processive ATP-dependent bidirectional helicase activity. Unwinds dsDNA until it encounters a Chi (crossover hotspot instigator) sequence from the 3' direction. Cuts ssDNA a few nucleotides 3' to the Chi site. The properties and activities of the enzyme are changed at Chi. The Chi-altered holoenzyme produces a long 3'-ssDNA overhang and facilitates RecA-binding to the ssDNA for homologous DNA recombination and repair. Holoenzyme degrades any linearized DNA that is unable to undergo homologous recombination. In the holoenzyme this subunit recognizes the wild-type Chi sequence, and when added to isolated RecB increases its ATP-dependent helicase processivity.</text>
</comment>
<dbReference type="InterPro" id="IPR006697">
    <property type="entry name" value="RecC"/>
</dbReference>
<keyword evidence="3 10" id="KW-0227">DNA damage</keyword>
<keyword evidence="1 10" id="KW-0540">Nuclease</keyword>
<dbReference type="Gene3D" id="1.10.10.160">
    <property type="match status" value="1"/>
</dbReference>
<protein>
    <recommendedName>
        <fullName evidence="10">RecBCD enzyme subunit RecC</fullName>
    </recommendedName>
    <alternativeName>
        <fullName evidence="10">Exonuclease V subunit RecC</fullName>
        <shortName evidence="10">ExoV subunit RecC</shortName>
    </alternativeName>
    <alternativeName>
        <fullName evidence="10">Helicase/nuclease RecBCD subunit RecC</fullName>
    </alternativeName>
</protein>
<evidence type="ECO:0000256" key="3">
    <source>
        <dbReference type="ARBA" id="ARBA00022763"/>
    </source>
</evidence>
<keyword evidence="8 10" id="KW-0238">DNA-binding</keyword>
<evidence type="ECO:0000313" key="13">
    <source>
        <dbReference type="Proteomes" id="UP000435304"/>
    </source>
</evidence>
<dbReference type="GO" id="GO:0000724">
    <property type="term" value="P:double-strand break repair via homologous recombination"/>
    <property type="evidence" value="ECO:0007669"/>
    <property type="project" value="UniProtKB-UniRule"/>
</dbReference>
<dbReference type="PIRSF" id="PIRSF000980">
    <property type="entry name" value="RecC"/>
    <property type="match status" value="1"/>
</dbReference>
<name>A0A6A9UTH8_9ACTN</name>
<dbReference type="EMBL" id="WPCU01000005">
    <property type="protein sequence ID" value="MVA76133.1"/>
    <property type="molecule type" value="Genomic_DNA"/>
</dbReference>
<keyword evidence="2 10" id="KW-0547">Nucleotide-binding</keyword>
<evidence type="ECO:0000256" key="6">
    <source>
        <dbReference type="ARBA" id="ARBA00022839"/>
    </source>
</evidence>
<dbReference type="PANTHER" id="PTHR30591:SF1">
    <property type="entry name" value="RECBCD ENZYME SUBUNIT RECC"/>
    <property type="match status" value="1"/>
</dbReference>
<dbReference type="InterPro" id="IPR027417">
    <property type="entry name" value="P-loop_NTPase"/>
</dbReference>
<dbReference type="Proteomes" id="UP000435304">
    <property type="component" value="Unassembled WGS sequence"/>
</dbReference>
<evidence type="ECO:0000256" key="8">
    <source>
        <dbReference type="ARBA" id="ARBA00023125"/>
    </source>
</evidence>
<evidence type="ECO:0000256" key="5">
    <source>
        <dbReference type="ARBA" id="ARBA00022806"/>
    </source>
</evidence>
<dbReference type="AlphaFoldDB" id="A0A6A9UTH8"/>
<dbReference type="HAMAP" id="MF_01486">
    <property type="entry name" value="RecC"/>
    <property type="match status" value="1"/>
</dbReference>
<comment type="subunit">
    <text evidence="10">Heterotrimer of RecB, RecC and RecD. All subunits contribute to DNA-binding.</text>
</comment>
<keyword evidence="7 10" id="KW-0067">ATP-binding</keyword>
<dbReference type="Gene3D" id="1.10.10.990">
    <property type="match status" value="1"/>
</dbReference>
<organism evidence="12 13">
    <name type="scientific">Auraticoccus cholistanensis</name>
    <dbReference type="NCBI Taxonomy" id="2656650"/>
    <lineage>
        <taxon>Bacteria</taxon>
        <taxon>Bacillati</taxon>
        <taxon>Actinomycetota</taxon>
        <taxon>Actinomycetes</taxon>
        <taxon>Propionibacteriales</taxon>
        <taxon>Propionibacteriaceae</taxon>
        <taxon>Auraticoccus</taxon>
    </lineage>
</organism>
<keyword evidence="9 10" id="KW-0234">DNA repair</keyword>
<evidence type="ECO:0000313" key="12">
    <source>
        <dbReference type="EMBL" id="MVA76133.1"/>
    </source>
</evidence>
<comment type="similarity">
    <text evidence="10">Belongs to the RecC family.</text>
</comment>
<dbReference type="PANTHER" id="PTHR30591">
    <property type="entry name" value="RECBCD ENZYME SUBUNIT RECC"/>
    <property type="match status" value="1"/>
</dbReference>